<proteinExistence type="predicted"/>
<evidence type="ECO:0000313" key="2">
    <source>
        <dbReference type="Proteomes" id="UP000321085"/>
    </source>
</evidence>
<accession>A0A512BZM2</accession>
<dbReference type="AlphaFoldDB" id="A0A512BZM2"/>
<dbReference type="Proteomes" id="UP000321085">
    <property type="component" value="Unassembled WGS sequence"/>
</dbReference>
<sequence length="59" mass="6613">MRWTAQAETYGRPSTKIGTTFMNNDDAWLELVEAGDFSVIAVSLRWSQSLLFSQAIGNM</sequence>
<gene>
    <name evidence="1" type="ORF">MAE02_50970</name>
</gene>
<evidence type="ECO:0000313" key="1">
    <source>
        <dbReference type="EMBL" id="GEO17401.1"/>
    </source>
</evidence>
<protein>
    <submittedName>
        <fullName evidence="1">Uncharacterized protein</fullName>
    </submittedName>
</protein>
<name>A0A512BZM2_9HYPH</name>
<dbReference type="EMBL" id="BJYU01000103">
    <property type="protein sequence ID" value="GEO17401.1"/>
    <property type="molecule type" value="Genomic_DNA"/>
</dbReference>
<organism evidence="1 2">
    <name type="scientific">Microvirga aerophila</name>
    <dbReference type="NCBI Taxonomy" id="670291"/>
    <lineage>
        <taxon>Bacteria</taxon>
        <taxon>Pseudomonadati</taxon>
        <taxon>Pseudomonadota</taxon>
        <taxon>Alphaproteobacteria</taxon>
        <taxon>Hyphomicrobiales</taxon>
        <taxon>Methylobacteriaceae</taxon>
        <taxon>Microvirga</taxon>
    </lineage>
</organism>
<keyword evidence="2" id="KW-1185">Reference proteome</keyword>
<reference evidence="1 2" key="1">
    <citation type="submission" date="2019-07" db="EMBL/GenBank/DDBJ databases">
        <title>Whole genome shotgun sequence of Microvirga aerophila NBRC 106136.</title>
        <authorList>
            <person name="Hosoyama A."/>
            <person name="Uohara A."/>
            <person name="Ohji S."/>
            <person name="Ichikawa N."/>
        </authorList>
    </citation>
    <scope>NUCLEOTIDE SEQUENCE [LARGE SCALE GENOMIC DNA]</scope>
    <source>
        <strain evidence="1 2">NBRC 106136</strain>
    </source>
</reference>
<comment type="caution">
    <text evidence="1">The sequence shown here is derived from an EMBL/GenBank/DDBJ whole genome shotgun (WGS) entry which is preliminary data.</text>
</comment>